<accession>A0A6J5N8U4</accession>
<proteinExistence type="predicted"/>
<reference evidence="2" key="1">
    <citation type="submission" date="2020-04" db="EMBL/GenBank/DDBJ databases">
        <authorList>
            <person name="Chiriac C."/>
            <person name="Salcher M."/>
            <person name="Ghai R."/>
            <person name="Kavagutti S V."/>
        </authorList>
    </citation>
    <scope>NUCLEOTIDE SEQUENCE</scope>
</reference>
<gene>
    <name evidence="2" type="ORF">UFOVP640_35</name>
    <name evidence="3" type="ORF">UFOVP759_39</name>
</gene>
<protein>
    <submittedName>
        <fullName evidence="2">Uncharacterized protein</fullName>
    </submittedName>
</protein>
<feature type="region of interest" description="Disordered" evidence="1">
    <location>
        <begin position="132"/>
        <end position="154"/>
    </location>
</feature>
<evidence type="ECO:0000256" key="1">
    <source>
        <dbReference type="SAM" id="MobiDB-lite"/>
    </source>
</evidence>
<name>A0A6J5N8U4_9CAUD</name>
<organism evidence="2">
    <name type="scientific">uncultured Caudovirales phage</name>
    <dbReference type="NCBI Taxonomy" id="2100421"/>
    <lineage>
        <taxon>Viruses</taxon>
        <taxon>Duplodnaviria</taxon>
        <taxon>Heunggongvirae</taxon>
        <taxon>Uroviricota</taxon>
        <taxon>Caudoviricetes</taxon>
        <taxon>Peduoviridae</taxon>
        <taxon>Maltschvirus</taxon>
        <taxon>Maltschvirus maltsch</taxon>
    </lineage>
</organism>
<evidence type="ECO:0000313" key="2">
    <source>
        <dbReference type="EMBL" id="CAB4153896.1"/>
    </source>
</evidence>
<evidence type="ECO:0000313" key="3">
    <source>
        <dbReference type="EMBL" id="CAB5226106.1"/>
    </source>
</evidence>
<dbReference type="EMBL" id="LR798359">
    <property type="protein sequence ID" value="CAB5226106.1"/>
    <property type="molecule type" value="Genomic_DNA"/>
</dbReference>
<sequence>MSEILDQIAGPDLPCEAPEQQEKVKWEYKPRKNPKWGEVTRRGLVVGRGPNQKVVDPDEVYRLSGIGCTMEEMAHFFGIDRETLKYNFLPYIQRANSELYMRLRTKQIEVALDGNPTMLIWLGKNMLGQSDNPTNVDSNKVLPWTDGEDKKDES</sequence>
<dbReference type="EMBL" id="LR796599">
    <property type="protein sequence ID" value="CAB4153896.1"/>
    <property type="molecule type" value="Genomic_DNA"/>
</dbReference>